<dbReference type="EMBL" id="AP018560">
    <property type="protein sequence ID" value="BBD79461.1"/>
    <property type="molecule type" value="Genomic_DNA"/>
</dbReference>
<dbReference type="AlphaFoldDB" id="A0A2Z6E3X2"/>
<dbReference type="Proteomes" id="UP000270530">
    <property type="component" value="Chromosome"/>
</dbReference>
<dbReference type="GO" id="GO:0009244">
    <property type="term" value="P:lipopolysaccharide core region biosynthetic process"/>
    <property type="evidence" value="ECO:0007669"/>
    <property type="project" value="TreeGrafter"/>
</dbReference>
<reference evidence="4" key="2">
    <citation type="submission" date="2018-06" db="EMBL/GenBank/DDBJ databases">
        <title>Genome sequence of Rhodanobacteraceae bacterium strain Dysh456.</title>
        <authorList>
            <person name="Fukui M."/>
        </authorList>
    </citation>
    <scope>NUCLEOTIDE SEQUENCE [LARGE SCALE GENOMIC DNA]</scope>
    <source>
        <strain evidence="4">Dysh456</strain>
    </source>
</reference>
<dbReference type="OrthoDB" id="9781892at2"/>
<accession>A0A2Z6E3X2</accession>
<keyword evidence="2 3" id="KW-0808">Transferase</keyword>
<evidence type="ECO:0000313" key="4">
    <source>
        <dbReference type="Proteomes" id="UP000270530"/>
    </source>
</evidence>
<name>A0A2Z6E3X2_9GAMM</name>
<reference evidence="4" key="1">
    <citation type="submission" date="2018-04" db="EMBL/GenBank/DDBJ databases">
        <authorList>
            <person name="Watanabe M."/>
            <person name="Kojima H."/>
        </authorList>
    </citation>
    <scope>NUCLEOTIDE SEQUENCE [LARGE SCALE GENOMIC DNA]</scope>
    <source>
        <strain evidence="4">Dysh456</strain>
    </source>
</reference>
<dbReference type="SUPFAM" id="SSF53756">
    <property type="entry name" value="UDP-Glycosyltransferase/glycogen phosphorylase"/>
    <property type="match status" value="1"/>
</dbReference>
<organism evidence="3 4">
    <name type="scientific">Aerosticca soli</name>
    <dbReference type="NCBI Taxonomy" id="2010829"/>
    <lineage>
        <taxon>Bacteria</taxon>
        <taxon>Pseudomonadati</taxon>
        <taxon>Pseudomonadota</taxon>
        <taxon>Gammaproteobacteria</taxon>
        <taxon>Lysobacterales</taxon>
        <taxon>Rhodanobacteraceae</taxon>
        <taxon>Aerosticca</taxon>
    </lineage>
</organism>
<dbReference type="GO" id="GO:0008713">
    <property type="term" value="F:ADP-heptose-lipopolysaccharide heptosyltransferase activity"/>
    <property type="evidence" value="ECO:0007669"/>
    <property type="project" value="TreeGrafter"/>
</dbReference>
<sequence>MTLTVTPSPALHQSSRPAPLHGRLNALRRRVAALLVRHLLPPGFRGVGAGQLPRAGIHRILVCRPNHRLGNTVLMMPLLAELERHFPGAEVDVFGAGDAARDVYAGFGTLGRLWLLHAHALAHPLATLGTLRRLRRRSYDLVIDAASGSTSSRLAAALVRARFRLLVGEVEGPRPAHLAARPVHALRWALGADPSLPLPSPDLHLAPHERAEGRRALLQVLGADPAERPVLVVFPNATGSKRLPADWWRGFLDGLLQRIGPHHIVELVAADGVSRLDNAYPTYFTSDLRRLAAFIDAAGTYISADCGVMHLAAATSAITIGLFRSTDPRRYAPYGAGKVGLVCADDPQLTATEVAHYLETQRGPCRSAMAG</sequence>
<evidence type="ECO:0000256" key="2">
    <source>
        <dbReference type="ARBA" id="ARBA00022679"/>
    </source>
</evidence>
<dbReference type="InterPro" id="IPR002201">
    <property type="entry name" value="Glyco_trans_9"/>
</dbReference>
<proteinExistence type="predicted"/>
<evidence type="ECO:0000313" key="3">
    <source>
        <dbReference type="EMBL" id="BBD79461.1"/>
    </source>
</evidence>
<dbReference type="KEGG" id="rbd:ALSL_0795"/>
<keyword evidence="1" id="KW-0328">Glycosyltransferase</keyword>
<dbReference type="Pfam" id="PF01075">
    <property type="entry name" value="Glyco_transf_9"/>
    <property type="match status" value="1"/>
</dbReference>
<gene>
    <name evidence="3" type="ORF">ALSL_0795</name>
</gene>
<keyword evidence="4" id="KW-1185">Reference proteome</keyword>
<dbReference type="InterPro" id="IPR051199">
    <property type="entry name" value="LPS_LOS_Heptosyltrfase"/>
</dbReference>
<evidence type="ECO:0000256" key="1">
    <source>
        <dbReference type="ARBA" id="ARBA00022676"/>
    </source>
</evidence>
<dbReference type="Gene3D" id="3.40.50.2000">
    <property type="entry name" value="Glycogen Phosphorylase B"/>
    <property type="match status" value="2"/>
</dbReference>
<protein>
    <submittedName>
        <fullName evidence="3">ADP-heptose--lipooligosaccharide heptosyltransferase II</fullName>
    </submittedName>
</protein>
<dbReference type="GO" id="GO:0005829">
    <property type="term" value="C:cytosol"/>
    <property type="evidence" value="ECO:0007669"/>
    <property type="project" value="TreeGrafter"/>
</dbReference>
<dbReference type="PANTHER" id="PTHR30160">
    <property type="entry name" value="TETRAACYLDISACCHARIDE 4'-KINASE-RELATED"/>
    <property type="match status" value="1"/>
</dbReference>
<dbReference type="RefSeq" id="WP_126536623.1">
    <property type="nucleotide sequence ID" value="NZ_AP018560.1"/>
</dbReference>